<evidence type="ECO:0000256" key="2">
    <source>
        <dbReference type="PROSITE-ProRule" id="PRU00191"/>
    </source>
</evidence>
<proteinExistence type="predicted"/>
<dbReference type="InParanoid" id="A0A6J2YQ83"/>
<keyword evidence="1 2" id="KW-0727">SH2 domain</keyword>
<dbReference type="Proteomes" id="UP000504635">
    <property type="component" value="Unplaced"/>
</dbReference>
<evidence type="ECO:0000313" key="6">
    <source>
        <dbReference type="RefSeq" id="XP_030765449.1"/>
    </source>
</evidence>
<organism evidence="5 6">
    <name type="scientific">Sitophilus oryzae</name>
    <name type="common">Rice weevil</name>
    <name type="synonym">Curculio oryzae</name>
    <dbReference type="NCBI Taxonomy" id="7048"/>
    <lineage>
        <taxon>Eukaryota</taxon>
        <taxon>Metazoa</taxon>
        <taxon>Ecdysozoa</taxon>
        <taxon>Arthropoda</taxon>
        <taxon>Hexapoda</taxon>
        <taxon>Insecta</taxon>
        <taxon>Pterygota</taxon>
        <taxon>Neoptera</taxon>
        <taxon>Endopterygota</taxon>
        <taxon>Coleoptera</taxon>
        <taxon>Polyphaga</taxon>
        <taxon>Cucujiformia</taxon>
        <taxon>Curculionidae</taxon>
        <taxon>Dryophthorinae</taxon>
        <taxon>Sitophilus</taxon>
    </lineage>
</organism>
<dbReference type="SMART" id="SM00252">
    <property type="entry name" value="SH2"/>
    <property type="match status" value="1"/>
</dbReference>
<dbReference type="Gene3D" id="3.30.505.10">
    <property type="entry name" value="SH2 domain"/>
    <property type="match status" value="1"/>
</dbReference>
<evidence type="ECO:0000256" key="1">
    <source>
        <dbReference type="ARBA" id="ARBA00022999"/>
    </source>
</evidence>
<sequence>MSRNLLERMSFRQSSRREHIPHERLRDTSPRQKLSLIGRMGLCICMIREIRGGGIHKMCHVCAPKKLAKLEDEFRDMFERNMTVVCFFEKPTHSQFWPIMVFDNTSGILALELLAVTVQKPNKYEYGIVERWMNYNCHRVVEDHEIIVDVVKEQKMLSQTTGRFQFGYEKNVGKYNFIINKEKYFVHYISLLNIDFSILRRDPPFIRVDDLFLTNRAKNAEKITSKQSISQGGGSREIEIDLDGEINPVYCSTVYVKQHDDYPTIDDIEKRGKKDQSEFEKKFLLVRNRNLYFVNSHKNMIRLYYEDDPLFMADRMRDTDRVEEERILTHIAHLSDIHCYTMENVSKYYDTDFKVACLIKNRDPLFGRTIRLIFCCKSIRRDEKEADVIDRWVVAIRVARDGRKLKKNYFAIRMLAYGGDERLKLPDIQKNKILQDLGYKLDQADPRVAMDFSKGIGRIVQDPDEAAEIARSEKRSHTITAERQEASSSSSGIISAPLDVMRFGPHLTQRYYHGNMVTRSRANAILKRLNCPGAFLLRDSSTKPGILVISYMCATEVKHVFVVPIVQIDDETGDHMYLVSCDGKLLFYNVHSLIDFHKLNLMPPFKQKLQNCVPNTENPDYSPKRNRRTLKDKQLADISIGIKQENIRRALTYNITGTSAAIIDLLERSRISRSSDERRSASPTVDEAQMLDLSLNEPSGSGMSRERLSPTLSPLEEVPSSGDSDSPPRM</sequence>
<evidence type="ECO:0000259" key="4">
    <source>
        <dbReference type="PROSITE" id="PS50001"/>
    </source>
</evidence>
<accession>A0A6J2YQ83</accession>
<keyword evidence="5" id="KW-1185">Reference proteome</keyword>
<evidence type="ECO:0000256" key="3">
    <source>
        <dbReference type="SAM" id="MobiDB-lite"/>
    </source>
</evidence>
<dbReference type="SUPFAM" id="SSF55550">
    <property type="entry name" value="SH2 domain"/>
    <property type="match status" value="1"/>
</dbReference>
<dbReference type="PROSITE" id="PS50001">
    <property type="entry name" value="SH2"/>
    <property type="match status" value="1"/>
</dbReference>
<dbReference type="RefSeq" id="XP_030765449.1">
    <property type="nucleotide sequence ID" value="XM_030909589.1"/>
</dbReference>
<dbReference type="PANTHER" id="PTHR11243">
    <property type="entry name" value="GROWTH FACTOR RECEPTOR-BOUND PROTEIN"/>
    <property type="match status" value="1"/>
</dbReference>
<reference evidence="6" key="1">
    <citation type="submission" date="2025-08" db="UniProtKB">
        <authorList>
            <consortium name="RefSeq"/>
        </authorList>
    </citation>
    <scope>IDENTIFICATION</scope>
    <source>
        <tissue evidence="6">Gonads</tissue>
    </source>
</reference>
<dbReference type="AlphaFoldDB" id="A0A6J2YQ83"/>
<feature type="region of interest" description="Disordered" evidence="3">
    <location>
        <begin position="1"/>
        <end position="25"/>
    </location>
</feature>
<name>A0A6J2YQ83_SITOR</name>
<feature type="domain" description="SH2" evidence="4">
    <location>
        <begin position="511"/>
        <end position="613"/>
    </location>
</feature>
<feature type="region of interest" description="Disordered" evidence="3">
    <location>
        <begin position="672"/>
        <end position="730"/>
    </location>
</feature>
<protein>
    <submittedName>
        <fullName evidence="6">Growth factor receptor-bound protein 14-like isoform X1</fullName>
    </submittedName>
</protein>
<gene>
    <name evidence="6" type="primary">LOC115889552</name>
</gene>
<dbReference type="InterPro" id="IPR036860">
    <property type="entry name" value="SH2_dom_sf"/>
</dbReference>
<dbReference type="InterPro" id="IPR039664">
    <property type="entry name" value="GRB/APBB1IP"/>
</dbReference>
<dbReference type="PANTHER" id="PTHR11243:SF23">
    <property type="entry name" value="LD06925P"/>
    <property type="match status" value="1"/>
</dbReference>
<dbReference type="InterPro" id="IPR000980">
    <property type="entry name" value="SH2"/>
</dbReference>
<dbReference type="Gene3D" id="2.30.29.30">
    <property type="entry name" value="Pleckstrin-homology domain (PH domain)/Phosphotyrosine-binding domain (PTB)"/>
    <property type="match status" value="1"/>
</dbReference>
<evidence type="ECO:0000313" key="5">
    <source>
        <dbReference type="Proteomes" id="UP000504635"/>
    </source>
</evidence>
<dbReference type="GeneID" id="115889552"/>
<dbReference type="Pfam" id="PF00017">
    <property type="entry name" value="SH2"/>
    <property type="match status" value="1"/>
</dbReference>
<dbReference type="Gene3D" id="3.10.20.90">
    <property type="entry name" value="Phosphatidylinositol 3-kinase Catalytic Subunit, Chain A, domain 1"/>
    <property type="match status" value="1"/>
</dbReference>
<dbReference type="OrthoDB" id="8815311at2759"/>
<dbReference type="InterPro" id="IPR011993">
    <property type="entry name" value="PH-like_dom_sf"/>
</dbReference>
<dbReference type="KEGG" id="soy:115889552"/>